<dbReference type="GO" id="GO:0009424">
    <property type="term" value="C:bacterial-type flagellum hook"/>
    <property type="evidence" value="ECO:0007669"/>
    <property type="project" value="InterPro"/>
</dbReference>
<dbReference type="InterPro" id="IPR001029">
    <property type="entry name" value="Flagellin_N"/>
</dbReference>
<evidence type="ECO:0000313" key="7">
    <source>
        <dbReference type="Proteomes" id="UP000002743"/>
    </source>
</evidence>
<dbReference type="NCBIfam" id="TIGR02550">
    <property type="entry name" value="flagell_flgL"/>
    <property type="match status" value="1"/>
</dbReference>
<evidence type="ECO:0000256" key="2">
    <source>
        <dbReference type="ARBA" id="ARBA00004613"/>
    </source>
</evidence>
<name>C6XAT5_METGS</name>
<dbReference type="GO" id="GO:0005198">
    <property type="term" value="F:structural molecule activity"/>
    <property type="evidence" value="ECO:0007669"/>
    <property type="project" value="InterPro"/>
</dbReference>
<dbReference type="GO" id="GO:0005576">
    <property type="term" value="C:extracellular region"/>
    <property type="evidence" value="ECO:0007669"/>
    <property type="project" value="UniProtKB-SubCell"/>
</dbReference>
<dbReference type="HOGENOM" id="CLU_024437_5_0_4"/>
<keyword evidence="6" id="KW-0969">Cilium</keyword>
<protein>
    <submittedName>
        <fullName evidence="6">Flagellar hook-associated protein 3</fullName>
    </submittedName>
</protein>
<sequence length="301" mass="32266">MRISTNTIYQTGINKISALQSEQYKLQQQVSSGKRILTPADDPVGAARALTISQAQSINSQYADNRAMASFNLNSIESTLTSVTDLMVSAKSTLVGAGNAVLSSEEKNYIATQLSNDLQELIGLANSKDGNGNYLFGGFKNTTQPYTATTTGATYNGDNGQMDMQVSDTRRMSTTENGPDVFQAEGNDVFATLSNIVDLLSNPATTSAALNTALASANTSLDKGMDNVLTVRASTGSKLKEIDALDNNGDDRNLQYKAELSDIQDLDYAQALSDITKQKTILEAAQQSYVQLSGLTLFKYI</sequence>
<keyword evidence="6" id="KW-0282">Flagellum</keyword>
<dbReference type="Proteomes" id="UP000002743">
    <property type="component" value="Chromosome"/>
</dbReference>
<dbReference type="Gene3D" id="1.20.1330.10">
    <property type="entry name" value="f41 fragment of flagellin, N-terminal domain"/>
    <property type="match status" value="1"/>
</dbReference>
<keyword evidence="6" id="KW-0966">Cell projection</keyword>
<dbReference type="SUPFAM" id="SSF64518">
    <property type="entry name" value="Phase 1 flagellin"/>
    <property type="match status" value="1"/>
</dbReference>
<dbReference type="PANTHER" id="PTHR42792">
    <property type="entry name" value="FLAGELLIN"/>
    <property type="match status" value="1"/>
</dbReference>
<comment type="similarity">
    <text evidence="3">Belongs to the bacterial flagellin family.</text>
</comment>
<dbReference type="InterPro" id="IPR001492">
    <property type="entry name" value="Flagellin"/>
</dbReference>
<dbReference type="PANTHER" id="PTHR42792:SF1">
    <property type="entry name" value="FLAGELLAR HOOK-ASSOCIATED PROTEIN 3"/>
    <property type="match status" value="1"/>
</dbReference>
<keyword evidence="7" id="KW-1185">Reference proteome</keyword>
<dbReference type="STRING" id="582744.Msip34_0769"/>
<evidence type="ECO:0000256" key="1">
    <source>
        <dbReference type="ARBA" id="ARBA00004365"/>
    </source>
</evidence>
<dbReference type="GO" id="GO:0071973">
    <property type="term" value="P:bacterial-type flagellum-dependent cell motility"/>
    <property type="evidence" value="ECO:0007669"/>
    <property type="project" value="InterPro"/>
</dbReference>
<evidence type="ECO:0000259" key="5">
    <source>
        <dbReference type="Pfam" id="PF00669"/>
    </source>
</evidence>
<evidence type="ECO:0000313" key="6">
    <source>
        <dbReference type="EMBL" id="ACT50017.1"/>
    </source>
</evidence>
<reference evidence="6 7" key="2">
    <citation type="journal article" date="2011" name="J. Bacteriol.">
        <title>Genomes of three methylotrophs from a single niche uncover genetic and metabolic divergence of Methylophilaceae.</title>
        <authorList>
            <person name="Lapidus A."/>
            <person name="Clum A."/>
            <person name="Labutti K."/>
            <person name="Kaluzhnaya M.G."/>
            <person name="Lim S."/>
            <person name="Beck D.A."/>
            <person name="Glavina Del Rio T."/>
            <person name="Nolan M."/>
            <person name="Mavromatis K."/>
            <person name="Huntemann M."/>
            <person name="Lucas S."/>
            <person name="Lidstrom M.E."/>
            <person name="Ivanova N."/>
            <person name="Chistoserdova L."/>
        </authorList>
    </citation>
    <scope>NUCLEOTIDE SEQUENCE [LARGE SCALE GENOMIC DNA]</scope>
    <source>
        <strain evidence="6 7">SIP3-4</strain>
    </source>
</reference>
<dbReference type="KEGG" id="mei:Msip34_0769"/>
<comment type="subcellular location">
    <subcellularLocation>
        <location evidence="1">Bacterial flagellum</location>
    </subcellularLocation>
    <subcellularLocation>
        <location evidence="2">Secreted</location>
    </subcellularLocation>
</comment>
<gene>
    <name evidence="6" type="ordered locus">Msip34_0769</name>
</gene>
<reference evidence="7" key="1">
    <citation type="submission" date="2009-07" db="EMBL/GenBank/DDBJ databases">
        <title>Complete sequence of chromosome of Methylovorus sp. SIP3-4.</title>
        <authorList>
            <person name="Lucas S."/>
            <person name="Copeland A."/>
            <person name="Lapidus A."/>
            <person name="Glavina del Rio T."/>
            <person name="Tice H."/>
            <person name="Bruce D."/>
            <person name="Goodwin L."/>
            <person name="Pitluck S."/>
            <person name="Clum A."/>
            <person name="Larimer F."/>
            <person name="Land M."/>
            <person name="Hauser L."/>
            <person name="Kyrpides N."/>
            <person name="Mikhailova N."/>
            <person name="Kayluzhnaya M."/>
            <person name="Chistoserdova L."/>
        </authorList>
    </citation>
    <scope>NUCLEOTIDE SEQUENCE [LARGE SCALE GENOMIC DNA]</scope>
    <source>
        <strain evidence="7">SIP3-4</strain>
    </source>
</reference>
<dbReference type="AlphaFoldDB" id="C6XAT5"/>
<evidence type="ECO:0000256" key="4">
    <source>
        <dbReference type="ARBA" id="ARBA00023143"/>
    </source>
</evidence>
<feature type="domain" description="Flagellin N-terminal" evidence="5">
    <location>
        <begin position="3"/>
        <end position="138"/>
    </location>
</feature>
<dbReference type="RefSeq" id="WP_015829591.1">
    <property type="nucleotide sequence ID" value="NC_012969.1"/>
</dbReference>
<proteinExistence type="inferred from homology"/>
<dbReference type="OrthoDB" id="9768249at2"/>
<accession>C6XAT5</accession>
<evidence type="ECO:0000256" key="3">
    <source>
        <dbReference type="ARBA" id="ARBA00005709"/>
    </source>
</evidence>
<dbReference type="eggNOG" id="COG1344">
    <property type="taxonomic scope" value="Bacteria"/>
</dbReference>
<keyword evidence="4" id="KW-0975">Bacterial flagellum</keyword>
<dbReference type="Pfam" id="PF00669">
    <property type="entry name" value="Flagellin_N"/>
    <property type="match status" value="1"/>
</dbReference>
<dbReference type="InterPro" id="IPR013384">
    <property type="entry name" value="Flagell_FlgL"/>
</dbReference>
<dbReference type="EMBL" id="CP001674">
    <property type="protein sequence ID" value="ACT50017.1"/>
    <property type="molecule type" value="Genomic_DNA"/>
</dbReference>
<organism evidence="6 7">
    <name type="scientific">Methylovorus glucosotrophus (strain SIP3-4)</name>
    <dbReference type="NCBI Taxonomy" id="582744"/>
    <lineage>
        <taxon>Bacteria</taxon>
        <taxon>Pseudomonadati</taxon>
        <taxon>Pseudomonadota</taxon>
        <taxon>Betaproteobacteria</taxon>
        <taxon>Nitrosomonadales</taxon>
        <taxon>Methylophilaceae</taxon>
        <taxon>Methylovorus</taxon>
    </lineage>
</organism>